<keyword evidence="2" id="KW-1185">Reference proteome</keyword>
<accession>A0A1Y0CBX4</accession>
<dbReference type="EMBL" id="CP020809">
    <property type="protein sequence ID" value="ART72547.1"/>
    <property type="molecule type" value="Genomic_DNA"/>
</dbReference>
<organism evidence="1 2">
    <name type="scientific">Mycobacterium dioxanotrophicus</name>
    <dbReference type="NCBI Taxonomy" id="482462"/>
    <lineage>
        <taxon>Bacteria</taxon>
        <taxon>Bacillati</taxon>
        <taxon>Actinomycetota</taxon>
        <taxon>Actinomycetes</taxon>
        <taxon>Mycobacteriales</taxon>
        <taxon>Mycobacteriaceae</taxon>
        <taxon>Mycobacterium</taxon>
    </lineage>
</organism>
<dbReference type="PANTHER" id="PTHR36932:SF1">
    <property type="entry name" value="CAPSULAR POLYSACCHARIDE BIOSYNTHESIS PROTEIN"/>
    <property type="match status" value="1"/>
</dbReference>
<dbReference type="InterPro" id="IPR053158">
    <property type="entry name" value="CapK_Type1_Caps_Biosynth"/>
</dbReference>
<proteinExistence type="predicted"/>
<reference evidence="1 2" key="1">
    <citation type="submission" date="2017-04" db="EMBL/GenBank/DDBJ databases">
        <title>Whole Genome Sequence of 1,4-Dioxane Degrading Bacterium Mycobacterium dioxanotrophicus PH-06.</title>
        <authorList>
            <person name="He Y."/>
        </authorList>
    </citation>
    <scope>NUCLEOTIDE SEQUENCE [LARGE SCALE GENOMIC DNA]</scope>
    <source>
        <strain evidence="1 2">PH-06</strain>
    </source>
</reference>
<protein>
    <submittedName>
        <fullName evidence="1">CoF synthetase</fullName>
    </submittedName>
</protein>
<dbReference type="KEGG" id="mdx:BTO20_31865"/>
<dbReference type="AlphaFoldDB" id="A0A1Y0CBX4"/>
<dbReference type="PANTHER" id="PTHR36932">
    <property type="entry name" value="CAPSULAR POLYSACCHARIDE BIOSYNTHESIS PROTEIN"/>
    <property type="match status" value="1"/>
</dbReference>
<dbReference type="SUPFAM" id="SSF56801">
    <property type="entry name" value="Acetyl-CoA synthetase-like"/>
    <property type="match status" value="1"/>
</dbReference>
<dbReference type="Gene3D" id="3.40.50.12780">
    <property type="entry name" value="N-terminal domain of ligase-like"/>
    <property type="match status" value="1"/>
</dbReference>
<evidence type="ECO:0000313" key="1">
    <source>
        <dbReference type="EMBL" id="ART72547.1"/>
    </source>
</evidence>
<name>A0A1Y0CBX4_9MYCO</name>
<dbReference type="InterPro" id="IPR042099">
    <property type="entry name" value="ANL_N_sf"/>
</dbReference>
<gene>
    <name evidence="1" type="ORF">BTO20_31865</name>
</gene>
<sequence>MLRPKKLRRGTTVSDDPLRLDDYVPFGQVALTDEQRWPGLSAAGRQRLAELEQHHLAPAWCHRAGHRLTPDQQQATTHQLLLDDWLTQQLSLARTLPAYRGHTGPLDNLTDFPLIGREDLVGDIAAFVPPGADLNRMLHGTSSGSTGAALVMPDDPDELARGFHWLRGLVGTHWEPVAHRVALVQTVFQRQAFTYASVLPGFGEALMARLNLHPATWAGGGPQRDEFLRHTDPQVISGTPTSLEVLLEPGLARTLRPLALISGAMTLTAPLRQALQAAYACPVLDIYGLHETRPIAVSDDGGPFVVAERRVHVEVLAGEVVVTCGENQFLPLVRYRTGDYARLVTHRDRPALADLEGREATVFTTTTGAAVPCVDLTQQLQAAGARGWSVEQDAAGHISAVIASGDRQRVCEALALLLGRPVEVTRVATLAELGPGKPRRYSSATSPTK</sequence>
<evidence type="ECO:0000313" key="2">
    <source>
        <dbReference type="Proteomes" id="UP000195331"/>
    </source>
</evidence>
<dbReference type="Proteomes" id="UP000195331">
    <property type="component" value="Chromosome"/>
</dbReference>